<dbReference type="InterPro" id="IPR008266">
    <property type="entry name" value="Tyr_kinase_AS"/>
</dbReference>
<evidence type="ECO:0000313" key="17">
    <source>
        <dbReference type="EMBL" id="KAK4108974.1"/>
    </source>
</evidence>
<evidence type="ECO:0000256" key="9">
    <source>
        <dbReference type="ARBA" id="ARBA00022777"/>
    </source>
</evidence>
<keyword evidence="18" id="KW-1185">Reference proteome</keyword>
<evidence type="ECO:0000256" key="11">
    <source>
        <dbReference type="ARBA" id="ARBA00030980"/>
    </source>
</evidence>
<proteinExistence type="predicted"/>
<dbReference type="SMART" id="SM00220">
    <property type="entry name" value="S_TKc"/>
    <property type="match status" value="1"/>
</dbReference>
<keyword evidence="6" id="KW-0723">Serine/threonine-protein kinase</keyword>
<evidence type="ECO:0000256" key="8">
    <source>
        <dbReference type="ARBA" id="ARBA00022741"/>
    </source>
</evidence>
<accession>A0AAN6T9G2</accession>
<evidence type="ECO:0000256" key="10">
    <source>
        <dbReference type="ARBA" id="ARBA00022840"/>
    </source>
</evidence>
<dbReference type="GO" id="GO:0000245">
    <property type="term" value="P:spliceosomal complex assembly"/>
    <property type="evidence" value="ECO:0007669"/>
    <property type="project" value="TreeGrafter"/>
</dbReference>
<protein>
    <recommendedName>
        <fullName evidence="5">EKC/KEOPS complex subunit BUD32</fullName>
        <ecNumber evidence="3">2.7.11.1</ecNumber>
    </recommendedName>
    <alternativeName>
        <fullName evidence="11 12">Atypical Serine/threonine protein kinase BUD32</fullName>
    </alternativeName>
    <alternativeName>
        <fullName evidence="4">EKC/KEOPS complex subunit bud32</fullName>
    </alternativeName>
</protein>
<evidence type="ECO:0000256" key="12">
    <source>
        <dbReference type="ARBA" id="ARBA00033194"/>
    </source>
</evidence>
<comment type="catalytic activity">
    <reaction evidence="13">
        <text>L-threonyl-[protein] + ATP = O-phospho-L-threonyl-[protein] + ADP + H(+)</text>
        <dbReference type="Rhea" id="RHEA:46608"/>
        <dbReference type="Rhea" id="RHEA-COMP:11060"/>
        <dbReference type="Rhea" id="RHEA-COMP:11605"/>
        <dbReference type="ChEBI" id="CHEBI:15378"/>
        <dbReference type="ChEBI" id="CHEBI:30013"/>
        <dbReference type="ChEBI" id="CHEBI:30616"/>
        <dbReference type="ChEBI" id="CHEBI:61977"/>
        <dbReference type="ChEBI" id="CHEBI:456216"/>
        <dbReference type="EC" id="2.7.11.1"/>
    </reaction>
</comment>
<dbReference type="GO" id="GO:0005634">
    <property type="term" value="C:nucleus"/>
    <property type="evidence" value="ECO:0007669"/>
    <property type="project" value="TreeGrafter"/>
</dbReference>
<dbReference type="GO" id="GO:0050684">
    <property type="term" value="P:regulation of mRNA processing"/>
    <property type="evidence" value="ECO:0007669"/>
    <property type="project" value="TreeGrafter"/>
</dbReference>
<comment type="function">
    <text evidence="1">Component of the EKC/KEOPS complex that is required for the formation of a threonylcarbamoyl group on adenosine at position 37 (t(6)A37) in tRNAs that read codons beginning with adenine. The complex is probably involved in the transfer of the threonylcarbamoyl moiety of threonylcarbamoyl-AMP (TC-AMP) to the N6 group of A37. BUD32 has ATPase activity in the context of the EKC/KEOPS complex and likely plays a supporting role to the catalytic subunit KAE1. The EKC/KEOPS complex also promotes both telomere uncapping and telomere elongation. The complex is required for efficient recruitment of transcriptional coactivators.</text>
</comment>
<feature type="non-terminal residue" evidence="17">
    <location>
        <position position="490"/>
    </location>
</feature>
<dbReference type="PROSITE" id="PS50011">
    <property type="entry name" value="PROTEIN_KINASE_DOM"/>
    <property type="match status" value="1"/>
</dbReference>
<comment type="caution">
    <text evidence="17">The sequence shown here is derived from an EMBL/GenBank/DDBJ whole genome shotgun (WGS) entry which is preliminary data.</text>
</comment>
<dbReference type="SUPFAM" id="SSF56112">
    <property type="entry name" value="Protein kinase-like (PK-like)"/>
    <property type="match status" value="1"/>
</dbReference>
<evidence type="ECO:0000256" key="5">
    <source>
        <dbReference type="ARBA" id="ARBA00019973"/>
    </source>
</evidence>
<evidence type="ECO:0000313" key="18">
    <source>
        <dbReference type="Proteomes" id="UP001302812"/>
    </source>
</evidence>
<dbReference type="GeneID" id="89936898"/>
<reference evidence="17" key="1">
    <citation type="journal article" date="2023" name="Mol. Phylogenet. Evol.">
        <title>Genome-scale phylogeny and comparative genomics of the fungal order Sordariales.</title>
        <authorList>
            <person name="Hensen N."/>
            <person name="Bonometti L."/>
            <person name="Westerberg I."/>
            <person name="Brannstrom I.O."/>
            <person name="Guillou S."/>
            <person name="Cros-Aarteil S."/>
            <person name="Calhoun S."/>
            <person name="Haridas S."/>
            <person name="Kuo A."/>
            <person name="Mondo S."/>
            <person name="Pangilinan J."/>
            <person name="Riley R."/>
            <person name="LaButti K."/>
            <person name="Andreopoulos B."/>
            <person name="Lipzen A."/>
            <person name="Chen C."/>
            <person name="Yan M."/>
            <person name="Daum C."/>
            <person name="Ng V."/>
            <person name="Clum A."/>
            <person name="Steindorff A."/>
            <person name="Ohm R.A."/>
            <person name="Martin F."/>
            <person name="Silar P."/>
            <person name="Natvig D.O."/>
            <person name="Lalanne C."/>
            <person name="Gautier V."/>
            <person name="Ament-Velasquez S.L."/>
            <person name="Kruys A."/>
            <person name="Hutchinson M.I."/>
            <person name="Powell A.J."/>
            <person name="Barry K."/>
            <person name="Miller A.N."/>
            <person name="Grigoriev I.V."/>
            <person name="Debuchy R."/>
            <person name="Gladieux P."/>
            <person name="Hiltunen Thoren M."/>
            <person name="Johannesson H."/>
        </authorList>
    </citation>
    <scope>NUCLEOTIDE SEQUENCE</scope>
    <source>
        <strain evidence="17">CBS 508.74</strain>
    </source>
</reference>
<evidence type="ECO:0000256" key="3">
    <source>
        <dbReference type="ARBA" id="ARBA00012513"/>
    </source>
</evidence>
<evidence type="ECO:0000256" key="15">
    <source>
        <dbReference type="PROSITE-ProRule" id="PRU10141"/>
    </source>
</evidence>
<dbReference type="InterPro" id="IPR051334">
    <property type="entry name" value="SRPK"/>
</dbReference>
<gene>
    <name evidence="17" type="ORF">N656DRAFT_738890</name>
</gene>
<dbReference type="GO" id="GO:0005737">
    <property type="term" value="C:cytoplasm"/>
    <property type="evidence" value="ECO:0007669"/>
    <property type="project" value="TreeGrafter"/>
</dbReference>
<dbReference type="InterPro" id="IPR017441">
    <property type="entry name" value="Protein_kinase_ATP_BS"/>
</dbReference>
<dbReference type="EC" id="2.7.11.1" evidence="3"/>
<name>A0AAN6T9G2_9PEZI</name>
<keyword evidence="7" id="KW-0808">Transferase</keyword>
<dbReference type="PROSITE" id="PS00109">
    <property type="entry name" value="PROTEIN_KINASE_TYR"/>
    <property type="match status" value="1"/>
</dbReference>
<comment type="catalytic activity">
    <reaction evidence="14">
        <text>L-seryl-[protein] + ATP = O-phospho-L-seryl-[protein] + ADP + H(+)</text>
        <dbReference type="Rhea" id="RHEA:17989"/>
        <dbReference type="Rhea" id="RHEA-COMP:9863"/>
        <dbReference type="Rhea" id="RHEA-COMP:11604"/>
        <dbReference type="ChEBI" id="CHEBI:15378"/>
        <dbReference type="ChEBI" id="CHEBI:29999"/>
        <dbReference type="ChEBI" id="CHEBI:30616"/>
        <dbReference type="ChEBI" id="CHEBI:83421"/>
        <dbReference type="ChEBI" id="CHEBI:456216"/>
        <dbReference type="EC" id="2.7.11.1"/>
    </reaction>
</comment>
<evidence type="ECO:0000256" key="13">
    <source>
        <dbReference type="ARBA" id="ARBA00047899"/>
    </source>
</evidence>
<dbReference type="PROSITE" id="PS00107">
    <property type="entry name" value="PROTEIN_KINASE_ATP"/>
    <property type="match status" value="1"/>
</dbReference>
<evidence type="ECO:0000256" key="6">
    <source>
        <dbReference type="ARBA" id="ARBA00022527"/>
    </source>
</evidence>
<keyword evidence="9 17" id="KW-0418">Kinase</keyword>
<feature type="domain" description="Protein kinase" evidence="16">
    <location>
        <begin position="47"/>
        <end position="487"/>
    </location>
</feature>
<dbReference type="PANTHER" id="PTHR47634">
    <property type="entry name" value="PROTEIN KINASE DOMAIN-CONTAINING PROTEIN-RELATED"/>
    <property type="match status" value="1"/>
</dbReference>
<evidence type="ECO:0000259" key="16">
    <source>
        <dbReference type="PROSITE" id="PS50011"/>
    </source>
</evidence>
<dbReference type="GO" id="GO:0004674">
    <property type="term" value="F:protein serine/threonine kinase activity"/>
    <property type="evidence" value="ECO:0007669"/>
    <property type="project" value="UniProtKB-KW"/>
</dbReference>
<keyword evidence="8 15" id="KW-0547">Nucleotide-binding</keyword>
<dbReference type="GO" id="GO:0005524">
    <property type="term" value="F:ATP binding"/>
    <property type="evidence" value="ECO:0007669"/>
    <property type="project" value="UniProtKB-UniRule"/>
</dbReference>
<dbReference type="Pfam" id="PF00069">
    <property type="entry name" value="Pkinase"/>
    <property type="match status" value="2"/>
</dbReference>
<evidence type="ECO:0000256" key="4">
    <source>
        <dbReference type="ARBA" id="ARBA00013948"/>
    </source>
</evidence>
<dbReference type="Gene3D" id="3.30.200.20">
    <property type="entry name" value="Phosphorylase Kinase, domain 1"/>
    <property type="match status" value="1"/>
</dbReference>
<evidence type="ECO:0000256" key="2">
    <source>
        <dbReference type="ARBA" id="ARBA00011534"/>
    </source>
</evidence>
<evidence type="ECO:0000256" key="1">
    <source>
        <dbReference type="ARBA" id="ARBA00003747"/>
    </source>
</evidence>
<sequence length="490" mass="55822">MAESATRKYVVAEHNYDESLLEKLERYKPGGYHPVAIGDLLGESDRYRVVHKLGHGGYATVWLCHDKFSNKWRAVKIVMANASRLDCPDLMAIERFRGVDPKVLEANHIQLPLEHFWMNGPNGRHLCLVLPFLGPNLNYLFTAYGHLTEMLKDICFQAAQALNYVHSLELCHDDFRPENILLRLADGAGPEVDYLGFHPTAGKGWKERLAETPLLDPEEIEPGVPRYLVLPAATHYGAGIYSNQIALIDFGVSYPVREPPVGKGTGIPLPYAPPEGLFALDQLLGFHSDIWSLGCTMLQVRLGFLPFGTFLDSFLEQIEGLEWVLGPLPNPYRKVWKEWDGVFVNHDEESEDCDSDDDSWKDDETVLATVPTYQKLELEQERAEKLEKERGEKVGDGNWLKYLMLKGHEMAVNKSKAAEIAAKAQASPHLLPSFEPKSERELYRGDGYRYTMTRDEFEQLHDLCQKIFQWQPEQRATLDTILAHEWFKGR</sequence>
<feature type="binding site" evidence="15">
    <location>
        <position position="76"/>
    </location>
    <ligand>
        <name>ATP</name>
        <dbReference type="ChEBI" id="CHEBI:30616"/>
    </ligand>
</feature>
<reference evidence="17" key="2">
    <citation type="submission" date="2023-05" db="EMBL/GenBank/DDBJ databases">
        <authorList>
            <consortium name="Lawrence Berkeley National Laboratory"/>
            <person name="Steindorff A."/>
            <person name="Hensen N."/>
            <person name="Bonometti L."/>
            <person name="Westerberg I."/>
            <person name="Brannstrom I.O."/>
            <person name="Guillou S."/>
            <person name="Cros-Aarteil S."/>
            <person name="Calhoun S."/>
            <person name="Haridas S."/>
            <person name="Kuo A."/>
            <person name="Mondo S."/>
            <person name="Pangilinan J."/>
            <person name="Riley R."/>
            <person name="Labutti K."/>
            <person name="Andreopoulos B."/>
            <person name="Lipzen A."/>
            <person name="Chen C."/>
            <person name="Yanf M."/>
            <person name="Daum C."/>
            <person name="Ng V."/>
            <person name="Clum A."/>
            <person name="Ohm R."/>
            <person name="Martin F."/>
            <person name="Silar P."/>
            <person name="Natvig D."/>
            <person name="Lalanne C."/>
            <person name="Gautier V."/>
            <person name="Ament-Velasquez S.L."/>
            <person name="Kruys A."/>
            <person name="Hutchinson M.I."/>
            <person name="Powell A.J."/>
            <person name="Barry K."/>
            <person name="Miller A.N."/>
            <person name="Grigoriev I.V."/>
            <person name="Debuchy R."/>
            <person name="Gladieux P."/>
            <person name="Thoren M.H."/>
            <person name="Johannesson H."/>
        </authorList>
    </citation>
    <scope>NUCLEOTIDE SEQUENCE</scope>
    <source>
        <strain evidence="17">CBS 508.74</strain>
    </source>
</reference>
<comment type="subunit">
    <text evidence="2">Component of the EKC/KEOPS complex composed of at least BUD32, CGI121, GON7, KAE1 and PCC1; the whole complex dimerizes.</text>
</comment>
<dbReference type="InterPro" id="IPR011009">
    <property type="entry name" value="Kinase-like_dom_sf"/>
</dbReference>
<dbReference type="Proteomes" id="UP001302812">
    <property type="component" value="Unassembled WGS sequence"/>
</dbReference>
<evidence type="ECO:0000256" key="7">
    <source>
        <dbReference type="ARBA" id="ARBA00022679"/>
    </source>
</evidence>
<dbReference type="InterPro" id="IPR000719">
    <property type="entry name" value="Prot_kinase_dom"/>
</dbReference>
<keyword evidence="10 15" id="KW-0067">ATP-binding</keyword>
<dbReference type="EMBL" id="MU853359">
    <property type="protein sequence ID" value="KAK4108974.1"/>
    <property type="molecule type" value="Genomic_DNA"/>
</dbReference>
<dbReference type="Gene3D" id="1.10.510.10">
    <property type="entry name" value="Transferase(Phosphotransferase) domain 1"/>
    <property type="match status" value="1"/>
</dbReference>
<dbReference type="PANTHER" id="PTHR47634:SF9">
    <property type="entry name" value="PROTEIN KINASE DOMAIN-CONTAINING PROTEIN-RELATED"/>
    <property type="match status" value="1"/>
</dbReference>
<dbReference type="AlphaFoldDB" id="A0AAN6T9G2"/>
<dbReference type="RefSeq" id="XP_064666544.1">
    <property type="nucleotide sequence ID" value="XM_064812773.1"/>
</dbReference>
<organism evidence="17 18">
    <name type="scientific">Canariomyces notabilis</name>
    <dbReference type="NCBI Taxonomy" id="2074819"/>
    <lineage>
        <taxon>Eukaryota</taxon>
        <taxon>Fungi</taxon>
        <taxon>Dikarya</taxon>
        <taxon>Ascomycota</taxon>
        <taxon>Pezizomycotina</taxon>
        <taxon>Sordariomycetes</taxon>
        <taxon>Sordariomycetidae</taxon>
        <taxon>Sordariales</taxon>
        <taxon>Chaetomiaceae</taxon>
        <taxon>Canariomyces</taxon>
    </lineage>
</organism>
<evidence type="ECO:0000256" key="14">
    <source>
        <dbReference type="ARBA" id="ARBA00048679"/>
    </source>
</evidence>